<sequence length="252" mass="26799">MFIKTATNTYNMRILLTVFAALFCLSLVSCKYGFGKRVKGNGNVVSTTKTPGTFNSVEQKGSFDIEIKTAPSNEVLIEAEDNILPHIETYVDGSTLIIRTKEGFNLDPSRDIKIVVSAPSYQRIWSNGSGNITGQSVITNDEALEVGTKGSGNVNLSVNAPEIKAHTYGSGNIELTGETRQVLLESAGSGDLRAADLKSETASIDIKGSGNASAFASKELNVDVKGSGDVSYKGNPVIRSDIKGSGNIRKID</sequence>
<evidence type="ECO:0000259" key="1">
    <source>
        <dbReference type="Pfam" id="PF10988"/>
    </source>
</evidence>
<evidence type="ECO:0000313" key="3">
    <source>
        <dbReference type="Proteomes" id="UP000031408"/>
    </source>
</evidence>
<dbReference type="Proteomes" id="UP000031408">
    <property type="component" value="Unassembled WGS sequence"/>
</dbReference>
<protein>
    <recommendedName>
        <fullName evidence="1">Putative auto-transporter adhesin head GIN domain-containing protein</fullName>
    </recommendedName>
</protein>
<dbReference type="PANTHER" id="PTHR39200:SF1">
    <property type="entry name" value="AUTO-TRANSPORTER ADHESIN HEAD GIN DOMAIN-CONTAINING PROTEIN-RELATED"/>
    <property type="match status" value="1"/>
</dbReference>
<reference evidence="2 3" key="1">
    <citation type="submission" date="2014-11" db="EMBL/GenBank/DDBJ databases">
        <title>Genome sequence of Flavihumibacter solisilvae 3-3.</title>
        <authorList>
            <person name="Zhou G."/>
            <person name="Li M."/>
            <person name="Wang G."/>
        </authorList>
    </citation>
    <scope>NUCLEOTIDE SEQUENCE [LARGE SCALE GENOMIC DNA]</scope>
    <source>
        <strain evidence="2 3">3-3</strain>
    </source>
</reference>
<evidence type="ECO:0000313" key="2">
    <source>
        <dbReference type="EMBL" id="KIC95595.1"/>
    </source>
</evidence>
<dbReference type="PANTHER" id="PTHR39200">
    <property type="entry name" value="HYPOTHETICAL EXPORTED PROTEIN"/>
    <property type="match status" value="1"/>
</dbReference>
<dbReference type="STRING" id="1349421.OI18_04865"/>
<dbReference type="InterPro" id="IPR021255">
    <property type="entry name" value="DUF2807"/>
</dbReference>
<dbReference type="Gene3D" id="2.160.20.120">
    <property type="match status" value="1"/>
</dbReference>
<feature type="domain" description="Putative auto-transporter adhesin head GIN" evidence="1">
    <location>
        <begin position="54"/>
        <end position="236"/>
    </location>
</feature>
<keyword evidence="3" id="KW-1185">Reference proteome</keyword>
<dbReference type="EMBL" id="JSVC01000005">
    <property type="protein sequence ID" value="KIC95595.1"/>
    <property type="molecule type" value="Genomic_DNA"/>
</dbReference>
<accession>A0A0C1IMZ8</accession>
<dbReference type="Pfam" id="PF10988">
    <property type="entry name" value="DUF2807"/>
    <property type="match status" value="1"/>
</dbReference>
<comment type="caution">
    <text evidence="2">The sequence shown here is derived from an EMBL/GenBank/DDBJ whole genome shotgun (WGS) entry which is preliminary data.</text>
</comment>
<dbReference type="AlphaFoldDB" id="A0A0C1IMZ8"/>
<proteinExistence type="predicted"/>
<organism evidence="2 3">
    <name type="scientific">Flavihumibacter solisilvae</name>
    <dbReference type="NCBI Taxonomy" id="1349421"/>
    <lineage>
        <taxon>Bacteria</taxon>
        <taxon>Pseudomonadati</taxon>
        <taxon>Bacteroidota</taxon>
        <taxon>Chitinophagia</taxon>
        <taxon>Chitinophagales</taxon>
        <taxon>Chitinophagaceae</taxon>
        <taxon>Flavihumibacter</taxon>
    </lineage>
</organism>
<name>A0A0C1IMZ8_9BACT</name>
<gene>
    <name evidence="2" type="ORF">OI18_04865</name>
</gene>
<dbReference type="PROSITE" id="PS51257">
    <property type="entry name" value="PROKAR_LIPOPROTEIN"/>
    <property type="match status" value="1"/>
</dbReference>